<accession>A0ACC1RHK7</accession>
<name>A0ACC1RHK7_9APHY</name>
<keyword evidence="2" id="KW-1185">Reference proteome</keyword>
<reference evidence="1" key="1">
    <citation type="submission" date="2022-07" db="EMBL/GenBank/DDBJ databases">
        <title>Genome Sequence of Phlebia brevispora.</title>
        <authorList>
            <person name="Buettner E."/>
        </authorList>
    </citation>
    <scope>NUCLEOTIDE SEQUENCE</scope>
    <source>
        <strain evidence="1">MPL23</strain>
    </source>
</reference>
<dbReference type="EMBL" id="JANHOG010002814">
    <property type="protein sequence ID" value="KAJ3519689.1"/>
    <property type="molecule type" value="Genomic_DNA"/>
</dbReference>
<organism evidence="1 2">
    <name type="scientific">Phlebia brevispora</name>
    <dbReference type="NCBI Taxonomy" id="194682"/>
    <lineage>
        <taxon>Eukaryota</taxon>
        <taxon>Fungi</taxon>
        <taxon>Dikarya</taxon>
        <taxon>Basidiomycota</taxon>
        <taxon>Agaricomycotina</taxon>
        <taxon>Agaricomycetes</taxon>
        <taxon>Polyporales</taxon>
        <taxon>Meruliaceae</taxon>
        <taxon>Phlebia</taxon>
    </lineage>
</organism>
<evidence type="ECO:0000313" key="2">
    <source>
        <dbReference type="Proteomes" id="UP001148662"/>
    </source>
</evidence>
<gene>
    <name evidence="1" type="ORF">NM688_g9264</name>
</gene>
<protein>
    <submittedName>
        <fullName evidence="1">Uncharacterized protein</fullName>
    </submittedName>
</protein>
<evidence type="ECO:0000313" key="1">
    <source>
        <dbReference type="EMBL" id="KAJ3519689.1"/>
    </source>
</evidence>
<sequence>MLLSRQKNATVDNNAYAHTLFLPKTSFPLRRDPAKEEPLRKRTCEDLYHLQWKQEKRPLFVFHDGPPYANGDLHMGHALNKILKDIINRYHVSIGDRVHYLPGWDCHGLPIENKVLKNIGKDVHEVPPMTIRKEAEAYAKDQVSSQQEQFKQLGVMAGWSTDTTYRTLDHEYEIRQLTIFQEMVKRGMIYRHFRPVHYSPSSHSALAEAELEYKDNHVSHSVYVSFDLDLSRKDAMHTVLRNLVESQTRVQLLVWTTTPWTLTANMAIAVNPEMKYTVMQDQQHPDAGVVIFATSRRHHLQEILDSMGLDTVVAELNGSDISNAFYRPLFAQLSGSKDSFPILPSQHVTPETGTGLVHCAPAHGQEDYALFHSLGLIDTKSPSSLVCHVDNMGKFTPQVSEVLGKDAGSLLVEKEVLYAGGKVMIKLLGEMGVLRKTEKIQHRYPYDWKTDKPVIILATSQWFANLDAIKDDAIAALKDVQFYPPQCKSNHHLHPYLYTRRSPLYRVN</sequence>
<comment type="caution">
    <text evidence="1">The sequence shown here is derived from an EMBL/GenBank/DDBJ whole genome shotgun (WGS) entry which is preliminary data.</text>
</comment>
<dbReference type="Proteomes" id="UP001148662">
    <property type="component" value="Unassembled WGS sequence"/>
</dbReference>
<proteinExistence type="predicted"/>